<protein>
    <submittedName>
        <fullName evidence="1">Uncharacterized protein</fullName>
    </submittedName>
</protein>
<evidence type="ECO:0000313" key="2">
    <source>
        <dbReference type="Proteomes" id="UP000056925"/>
    </source>
</evidence>
<reference evidence="1 2" key="1">
    <citation type="submission" date="2014-07" db="EMBL/GenBank/DDBJ databases">
        <title>Methanogenic archaea and the global carbon cycle.</title>
        <authorList>
            <person name="Henriksen J.R."/>
            <person name="Luke J."/>
            <person name="Reinhart S."/>
            <person name="Benedict M.N."/>
            <person name="Youngblut N.D."/>
            <person name="Metcalf M.E."/>
            <person name="Whitaker R.J."/>
            <person name="Metcalf W.W."/>
        </authorList>
    </citation>
    <scope>NUCLEOTIDE SEQUENCE [LARGE SCALE GENOMIC DNA]</scope>
    <source>
        <strain evidence="1 2">CHTI-55</strain>
    </source>
</reference>
<organism evidence="1 2">
    <name type="scientific">Methanosarcina thermophila CHTI-55</name>
    <dbReference type="NCBI Taxonomy" id="1434121"/>
    <lineage>
        <taxon>Archaea</taxon>
        <taxon>Methanobacteriati</taxon>
        <taxon>Methanobacteriota</taxon>
        <taxon>Stenosarchaea group</taxon>
        <taxon>Methanomicrobia</taxon>
        <taxon>Methanosarcinales</taxon>
        <taxon>Methanosarcinaceae</taxon>
        <taxon>Methanosarcina</taxon>
    </lineage>
</organism>
<evidence type="ECO:0000313" key="1">
    <source>
        <dbReference type="EMBL" id="AKB14904.1"/>
    </source>
</evidence>
<accession>A0A0E3H9Y3</accession>
<dbReference type="KEGG" id="mthe:MSTHC_0586"/>
<dbReference type="HOGENOM" id="CLU_181211_0_0_2"/>
<dbReference type="EMBL" id="CP009502">
    <property type="protein sequence ID" value="AKB14904.1"/>
    <property type="molecule type" value="Genomic_DNA"/>
</dbReference>
<proteinExistence type="predicted"/>
<dbReference type="PATRIC" id="fig|1434121.4.peg.734"/>
<sequence length="76" mass="8582">MRDLQSLYDLDVFGKTAKQLVDGSFEVQGILSEKRIRILSEKGYRIEILNDVEKVAKERLKDVANPGSLNGDQSDK</sequence>
<dbReference type="AlphaFoldDB" id="A0A0E3H9Y3"/>
<name>A0A0E3H9Y3_METTE</name>
<dbReference type="Proteomes" id="UP000056925">
    <property type="component" value="Chromosome"/>
</dbReference>
<gene>
    <name evidence="1" type="ORF">MSTHC_0586</name>
</gene>